<comment type="caution">
    <text evidence="1">The sequence shown here is derived from an EMBL/GenBank/DDBJ whole genome shotgun (WGS) entry which is preliminary data.</text>
</comment>
<dbReference type="AlphaFoldDB" id="T0GKS6"/>
<reference evidence="1 2" key="1">
    <citation type="journal article" date="2013" name="Genome Announc.">
        <title>Draft Genome Sequence of Sphingobium quisquiliarum Strain P25T, a Novel Hexachlorocyclohexane (HCH)-Degrading Bacterium Isolated from an HCH Dumpsite.</title>
        <authorList>
            <person name="Kumar Singh A."/>
            <person name="Sangwan N."/>
            <person name="Sharma A."/>
            <person name="Gupta V."/>
            <person name="Khurana J.P."/>
            <person name="Lal R."/>
        </authorList>
    </citation>
    <scope>NUCLEOTIDE SEQUENCE [LARGE SCALE GENOMIC DNA]</scope>
    <source>
        <strain evidence="1 2">P25</strain>
    </source>
</reference>
<dbReference type="EMBL" id="ATHO01000157">
    <property type="protein sequence ID" value="EQB00628.1"/>
    <property type="molecule type" value="Genomic_DNA"/>
</dbReference>
<evidence type="ECO:0000313" key="2">
    <source>
        <dbReference type="Proteomes" id="UP000015525"/>
    </source>
</evidence>
<dbReference type="Proteomes" id="UP000015525">
    <property type="component" value="Unassembled WGS sequence"/>
</dbReference>
<name>T0GKS6_9SPHN</name>
<sequence length="42" mass="4873">MRLLLHSQGLSEGPFTFTGCFKLLPRLRHNLIRTCLQALFSR</sequence>
<accession>T0GKS6</accession>
<organism evidence="1 2">
    <name type="scientific">Sphingobium quisquiliarum P25</name>
    <dbReference type="NCBI Taxonomy" id="1329909"/>
    <lineage>
        <taxon>Bacteria</taxon>
        <taxon>Pseudomonadati</taxon>
        <taxon>Pseudomonadota</taxon>
        <taxon>Alphaproteobacteria</taxon>
        <taxon>Sphingomonadales</taxon>
        <taxon>Sphingomonadaceae</taxon>
        <taxon>Sphingobium</taxon>
    </lineage>
</organism>
<protein>
    <submittedName>
        <fullName evidence="1">Uncharacterized protein</fullName>
    </submittedName>
</protein>
<keyword evidence="2" id="KW-1185">Reference proteome</keyword>
<proteinExistence type="predicted"/>
<gene>
    <name evidence="1" type="ORF">L288_18055</name>
</gene>
<evidence type="ECO:0000313" key="1">
    <source>
        <dbReference type="EMBL" id="EQB00628.1"/>
    </source>
</evidence>